<evidence type="ECO:0000256" key="1">
    <source>
        <dbReference type="SAM" id="Phobius"/>
    </source>
</evidence>
<organism evidence="3 4">
    <name type="scientific">Herbaspirillum lusitanum</name>
    <dbReference type="NCBI Taxonomy" id="213312"/>
    <lineage>
        <taxon>Bacteria</taxon>
        <taxon>Pseudomonadati</taxon>
        <taxon>Pseudomonadota</taxon>
        <taxon>Betaproteobacteria</taxon>
        <taxon>Burkholderiales</taxon>
        <taxon>Oxalobacteraceae</taxon>
        <taxon>Herbaspirillum</taxon>
    </lineage>
</organism>
<protein>
    <submittedName>
        <fullName evidence="3">Acyltransferase family protein</fullName>
    </submittedName>
</protein>
<feature type="transmembrane region" description="Helical" evidence="1">
    <location>
        <begin position="7"/>
        <end position="25"/>
    </location>
</feature>
<sequence>MQREQWIDVYRGIGIIMVVWGHVYGGYSFDLIFLFHMPLFFFISGYLFRPPPDYRDFIRRKAIQLLIPYAAFLLLFMIPQATNLLLHLPQDSRAIIRFFKAFLLGGRALPTAETAFWFTTCFFTVLLMEAFLIRRCSRRVLLWLHAGMLALSYLNNFVFPEFWLIGNANVALAAAPFFYAGYLFHAALQSDFEVRRIYLWATGAALFFMAVVIANHHFDGGLYLPYDMKVSHYGTPVLSFIAALACCISLLWIARRISASYPRLSQALAGLGQAAIVILFLHQALSMAAAWLFGEDQFFIRFTVALLGSYWLYRQCRRWRWTRAFLLGSEKDFRGDPGTATALQR</sequence>
<comment type="caution">
    <text evidence="3">The sequence shown here is derived from an EMBL/GenBank/DDBJ whole genome shotgun (WGS) entry which is preliminary data.</text>
</comment>
<feature type="domain" description="Acyltransferase 3" evidence="2">
    <location>
        <begin position="5"/>
        <end position="313"/>
    </location>
</feature>
<name>A0ABW9A8Z2_9BURK</name>
<feature type="transmembrane region" description="Helical" evidence="1">
    <location>
        <begin position="31"/>
        <end position="50"/>
    </location>
</feature>
<proteinExistence type="predicted"/>
<accession>A0ABW9A8Z2</accession>
<keyword evidence="1" id="KW-0812">Transmembrane</keyword>
<feature type="transmembrane region" description="Helical" evidence="1">
    <location>
        <begin position="115"/>
        <end position="133"/>
    </location>
</feature>
<feature type="transmembrane region" description="Helical" evidence="1">
    <location>
        <begin position="237"/>
        <end position="255"/>
    </location>
</feature>
<dbReference type="Pfam" id="PF01757">
    <property type="entry name" value="Acyl_transf_3"/>
    <property type="match status" value="1"/>
</dbReference>
<keyword evidence="3" id="KW-0012">Acyltransferase</keyword>
<feature type="transmembrane region" description="Helical" evidence="1">
    <location>
        <begin position="62"/>
        <end position="82"/>
    </location>
</feature>
<gene>
    <name evidence="3" type="ORF">PQR62_11280</name>
</gene>
<feature type="transmembrane region" description="Helical" evidence="1">
    <location>
        <begin position="164"/>
        <end position="185"/>
    </location>
</feature>
<evidence type="ECO:0000259" key="2">
    <source>
        <dbReference type="Pfam" id="PF01757"/>
    </source>
</evidence>
<keyword evidence="3" id="KW-0808">Transferase</keyword>
<dbReference type="Proteomes" id="UP001629246">
    <property type="component" value="Unassembled WGS sequence"/>
</dbReference>
<reference evidence="3 4" key="1">
    <citation type="journal article" date="2024" name="Chem. Sci.">
        <title>Discovery of megapolipeptins by genome mining of a Burkholderiales bacteria collection.</title>
        <authorList>
            <person name="Paulo B.S."/>
            <person name="Recchia M.J.J."/>
            <person name="Lee S."/>
            <person name="Fergusson C.H."/>
            <person name="Romanowski S.B."/>
            <person name="Hernandez A."/>
            <person name="Krull N."/>
            <person name="Liu D.Y."/>
            <person name="Cavanagh H."/>
            <person name="Bos A."/>
            <person name="Gray C.A."/>
            <person name="Murphy B.T."/>
            <person name="Linington R.G."/>
            <person name="Eustaquio A.S."/>
        </authorList>
    </citation>
    <scope>NUCLEOTIDE SEQUENCE [LARGE SCALE GENOMIC DNA]</scope>
    <source>
        <strain evidence="3 4">RL21-008-BIB-A</strain>
    </source>
</reference>
<dbReference type="PANTHER" id="PTHR37312">
    <property type="entry name" value="MEMBRANE-BOUND ACYLTRANSFERASE YKRP-RELATED"/>
    <property type="match status" value="1"/>
</dbReference>
<feature type="transmembrane region" description="Helical" evidence="1">
    <location>
        <begin position="197"/>
        <end position="217"/>
    </location>
</feature>
<evidence type="ECO:0000313" key="3">
    <source>
        <dbReference type="EMBL" id="MFL9924850.1"/>
    </source>
</evidence>
<keyword evidence="1" id="KW-1133">Transmembrane helix</keyword>
<dbReference type="GO" id="GO:0016746">
    <property type="term" value="F:acyltransferase activity"/>
    <property type="evidence" value="ECO:0007669"/>
    <property type="project" value="UniProtKB-KW"/>
</dbReference>
<feature type="transmembrane region" description="Helical" evidence="1">
    <location>
        <begin position="267"/>
        <end position="292"/>
    </location>
</feature>
<dbReference type="PANTHER" id="PTHR37312:SF1">
    <property type="entry name" value="MEMBRANE-BOUND ACYLTRANSFERASE YKRP-RELATED"/>
    <property type="match status" value="1"/>
</dbReference>
<dbReference type="InterPro" id="IPR002656">
    <property type="entry name" value="Acyl_transf_3_dom"/>
</dbReference>
<feature type="transmembrane region" description="Helical" evidence="1">
    <location>
        <begin position="140"/>
        <end position="158"/>
    </location>
</feature>
<evidence type="ECO:0000313" key="4">
    <source>
        <dbReference type="Proteomes" id="UP001629246"/>
    </source>
</evidence>
<keyword evidence="4" id="KW-1185">Reference proteome</keyword>
<feature type="transmembrane region" description="Helical" evidence="1">
    <location>
        <begin position="298"/>
        <end position="313"/>
    </location>
</feature>
<dbReference type="EMBL" id="JAQQFM010000004">
    <property type="protein sequence ID" value="MFL9924850.1"/>
    <property type="molecule type" value="Genomic_DNA"/>
</dbReference>
<keyword evidence="1" id="KW-0472">Membrane</keyword>
<dbReference type="RefSeq" id="WP_408157865.1">
    <property type="nucleotide sequence ID" value="NZ_JAQQFM010000004.1"/>
</dbReference>
<dbReference type="InterPro" id="IPR052734">
    <property type="entry name" value="Nod_factor_acetyltransferase"/>
</dbReference>